<evidence type="ECO:0000313" key="7">
    <source>
        <dbReference type="EnsemblMetazoa" id="G2714.3:cds"/>
    </source>
</evidence>
<dbReference type="AlphaFoldDB" id="A0A8W8L991"/>
<sequence>MGLKLTKLGQKSTFENKLHMSIYVSCGLLGAGDVVCQGCEMLVNKNLHQKFNRNRTESMFLIGLAMAPFGQIWYFRLMEKLIPGAPCMEIALKKVLADQIVAGPVFISFFLFGKELLEGRGGSVGITELKDKFLPLYMASWFVWPPAQLLLFKFLPAERRFRYLAGVTFCWNFFLSWYTHKDLPLYIGKEKKK</sequence>
<dbReference type="Proteomes" id="UP000005408">
    <property type="component" value="Unassembled WGS sequence"/>
</dbReference>
<feature type="transmembrane region" description="Helical" evidence="6">
    <location>
        <begin position="58"/>
        <end position="75"/>
    </location>
</feature>
<evidence type="ECO:0000256" key="2">
    <source>
        <dbReference type="ARBA" id="ARBA00006824"/>
    </source>
</evidence>
<name>A0A8W8L991_MAGGI</name>
<evidence type="ECO:0000256" key="3">
    <source>
        <dbReference type="ARBA" id="ARBA00022692"/>
    </source>
</evidence>
<evidence type="ECO:0000256" key="6">
    <source>
        <dbReference type="RuleBase" id="RU363053"/>
    </source>
</evidence>
<protein>
    <recommendedName>
        <fullName evidence="9">Mpv17-like protein 2</fullName>
    </recommendedName>
</protein>
<dbReference type="InterPro" id="IPR007248">
    <property type="entry name" value="Mpv17_PMP22"/>
</dbReference>
<dbReference type="Pfam" id="PF04117">
    <property type="entry name" value="Mpv17_PMP22"/>
    <property type="match status" value="1"/>
</dbReference>
<evidence type="ECO:0000313" key="8">
    <source>
        <dbReference type="Proteomes" id="UP000005408"/>
    </source>
</evidence>
<dbReference type="GO" id="GO:0005739">
    <property type="term" value="C:mitochondrion"/>
    <property type="evidence" value="ECO:0007669"/>
    <property type="project" value="TreeGrafter"/>
</dbReference>
<dbReference type="OMA" id="WASFNIY"/>
<feature type="transmembrane region" description="Helical" evidence="6">
    <location>
        <begin position="163"/>
        <end position="180"/>
    </location>
</feature>
<dbReference type="GO" id="GO:0016020">
    <property type="term" value="C:membrane"/>
    <property type="evidence" value="ECO:0007669"/>
    <property type="project" value="UniProtKB-SubCell"/>
</dbReference>
<feature type="transmembrane region" description="Helical" evidence="6">
    <location>
        <begin position="95"/>
        <end position="113"/>
    </location>
</feature>
<comment type="similarity">
    <text evidence="2 6">Belongs to the peroxisomal membrane protein PXMP2/4 family.</text>
</comment>
<accession>A0A8W8L991</accession>
<dbReference type="PANTHER" id="PTHR11266">
    <property type="entry name" value="PEROXISOMAL MEMBRANE PROTEIN 2, PXMP2 MPV17"/>
    <property type="match status" value="1"/>
</dbReference>
<keyword evidence="5 6" id="KW-0472">Membrane</keyword>
<feature type="transmembrane region" description="Helical" evidence="6">
    <location>
        <begin position="133"/>
        <end position="151"/>
    </location>
</feature>
<dbReference type="GO" id="GO:0061668">
    <property type="term" value="P:mitochondrial ribosome assembly"/>
    <property type="evidence" value="ECO:0007669"/>
    <property type="project" value="TreeGrafter"/>
</dbReference>
<dbReference type="OrthoDB" id="10267969at2759"/>
<evidence type="ECO:0000256" key="1">
    <source>
        <dbReference type="ARBA" id="ARBA00004141"/>
    </source>
</evidence>
<organism evidence="7 8">
    <name type="scientific">Magallana gigas</name>
    <name type="common">Pacific oyster</name>
    <name type="synonym">Crassostrea gigas</name>
    <dbReference type="NCBI Taxonomy" id="29159"/>
    <lineage>
        <taxon>Eukaryota</taxon>
        <taxon>Metazoa</taxon>
        <taxon>Spiralia</taxon>
        <taxon>Lophotrochozoa</taxon>
        <taxon>Mollusca</taxon>
        <taxon>Bivalvia</taxon>
        <taxon>Autobranchia</taxon>
        <taxon>Pteriomorphia</taxon>
        <taxon>Ostreida</taxon>
        <taxon>Ostreoidea</taxon>
        <taxon>Ostreidae</taxon>
        <taxon>Magallana</taxon>
    </lineage>
</organism>
<comment type="subcellular location">
    <subcellularLocation>
        <location evidence="1">Membrane</location>
        <topology evidence="1">Multi-pass membrane protein</topology>
    </subcellularLocation>
</comment>
<dbReference type="EnsemblMetazoa" id="G2714.3">
    <property type="protein sequence ID" value="G2714.3:cds"/>
    <property type="gene ID" value="G2714"/>
</dbReference>
<keyword evidence="3 6" id="KW-0812">Transmembrane</keyword>
<evidence type="ECO:0000256" key="4">
    <source>
        <dbReference type="ARBA" id="ARBA00022989"/>
    </source>
</evidence>
<dbReference type="PANTHER" id="PTHR11266:SF8">
    <property type="entry name" value="MPV17-LIKE PROTEIN 2"/>
    <property type="match status" value="1"/>
</dbReference>
<dbReference type="EnsemblMetazoa" id="G2714.1">
    <property type="protein sequence ID" value="G2714.1:cds"/>
    <property type="gene ID" value="G2714"/>
</dbReference>
<dbReference type="EnsemblMetazoa" id="G2714.5">
    <property type="protein sequence ID" value="G2714.5:cds"/>
    <property type="gene ID" value="G2714"/>
</dbReference>
<dbReference type="EnsemblMetazoa" id="G2714.2">
    <property type="protein sequence ID" value="G2714.2:cds"/>
    <property type="gene ID" value="G2714"/>
</dbReference>
<proteinExistence type="inferred from homology"/>
<reference evidence="7" key="1">
    <citation type="submission" date="2022-08" db="UniProtKB">
        <authorList>
            <consortium name="EnsemblMetazoa"/>
        </authorList>
    </citation>
    <scope>IDENTIFICATION</scope>
    <source>
        <strain evidence="7">05x7-T-G4-1.051#20</strain>
    </source>
</reference>
<keyword evidence="4 6" id="KW-1133">Transmembrane helix</keyword>
<evidence type="ECO:0000256" key="5">
    <source>
        <dbReference type="ARBA" id="ARBA00023136"/>
    </source>
</evidence>
<evidence type="ECO:0008006" key="9">
    <source>
        <dbReference type="Google" id="ProtNLM"/>
    </source>
</evidence>
<keyword evidence="8" id="KW-1185">Reference proteome</keyword>